<evidence type="ECO:0000313" key="3">
    <source>
        <dbReference type="Proteomes" id="UP000272051"/>
    </source>
</evidence>
<dbReference type="EMBL" id="QMQV01000010">
    <property type="protein sequence ID" value="RLE50237.1"/>
    <property type="molecule type" value="Genomic_DNA"/>
</dbReference>
<dbReference type="Proteomes" id="UP000272051">
    <property type="component" value="Unassembled WGS sequence"/>
</dbReference>
<evidence type="ECO:0000313" key="1">
    <source>
        <dbReference type="EMBL" id="RLE50237.1"/>
    </source>
</evidence>
<reference evidence="3 4" key="1">
    <citation type="submission" date="2018-06" db="EMBL/GenBank/DDBJ databases">
        <title>Extensive metabolic versatility and redundancy in microbially diverse, dynamic hydrothermal sediments.</title>
        <authorList>
            <person name="Dombrowski N."/>
            <person name="Teske A."/>
            <person name="Baker B.J."/>
        </authorList>
    </citation>
    <scope>NUCLEOTIDE SEQUENCE [LARGE SCALE GENOMIC DNA]</scope>
    <source>
        <strain evidence="2">B34_G17</strain>
        <strain evidence="1">B66_G16</strain>
    </source>
</reference>
<evidence type="ECO:0000313" key="2">
    <source>
        <dbReference type="EMBL" id="RLE51425.1"/>
    </source>
</evidence>
<dbReference type="EMBL" id="QMQX01000110">
    <property type="protein sequence ID" value="RLE51425.1"/>
    <property type="molecule type" value="Genomic_DNA"/>
</dbReference>
<evidence type="ECO:0000313" key="4">
    <source>
        <dbReference type="Proteomes" id="UP000278475"/>
    </source>
</evidence>
<organism evidence="1 4">
    <name type="scientific">Thermoproteota archaeon</name>
    <dbReference type="NCBI Taxonomy" id="2056631"/>
    <lineage>
        <taxon>Archaea</taxon>
        <taxon>Thermoproteota</taxon>
    </lineage>
</organism>
<accession>A0A497ESM8</accession>
<dbReference type="Proteomes" id="UP000278475">
    <property type="component" value="Unassembled WGS sequence"/>
</dbReference>
<gene>
    <name evidence="1" type="ORF">DRJ31_02115</name>
    <name evidence="2" type="ORF">DRJ33_05975</name>
</gene>
<dbReference type="AlphaFoldDB" id="A0A497ESM8"/>
<protein>
    <submittedName>
        <fullName evidence="1">Uncharacterized protein</fullName>
    </submittedName>
</protein>
<name>A0A497ESM8_9CREN</name>
<proteinExistence type="predicted"/>
<comment type="caution">
    <text evidence="1">The sequence shown here is derived from an EMBL/GenBank/DDBJ whole genome shotgun (WGS) entry which is preliminary data.</text>
</comment>
<sequence>MSKSIGPDVKNLMKILLQNMSSYFSHDYLNSEGRKLFEEMARMLIYEHPEYKPIIQKTRRNPTLSNVLKIAHIVLGEEAEKLLSW</sequence>